<proteinExistence type="predicted"/>
<keyword evidence="2" id="KW-1185">Reference proteome</keyword>
<gene>
    <name evidence="1" type="ORF">HQ36_07215</name>
</gene>
<comment type="caution">
    <text evidence="1">The sequence shown here is derived from an EMBL/GenBank/DDBJ whole genome shotgun (WGS) entry which is preliminary data.</text>
</comment>
<reference evidence="1 2" key="1">
    <citation type="submission" date="2014-08" db="EMBL/GenBank/DDBJ databases">
        <title>Porphyromonas gingivicanis strain:COT-022_OH1391 Genome sequencing.</title>
        <authorList>
            <person name="Wallis C."/>
            <person name="Deusch O."/>
            <person name="O'Flynn C."/>
            <person name="Davis I."/>
            <person name="Jospin G."/>
            <person name="Darling A.E."/>
            <person name="Coil D.A."/>
            <person name="Alexiev A."/>
            <person name="Horsfall A."/>
            <person name="Kirkwood N."/>
            <person name="Harris S."/>
            <person name="Eisen J.A."/>
        </authorList>
    </citation>
    <scope>NUCLEOTIDE SEQUENCE [LARGE SCALE GENOMIC DNA]</scope>
    <source>
        <strain evidence="2">COT-022 OH1391</strain>
    </source>
</reference>
<organism evidence="1 2">
    <name type="scientific">Porphyromonas gingivicanis</name>
    <dbReference type="NCBI Taxonomy" id="266762"/>
    <lineage>
        <taxon>Bacteria</taxon>
        <taxon>Pseudomonadati</taxon>
        <taxon>Bacteroidota</taxon>
        <taxon>Bacteroidia</taxon>
        <taxon>Bacteroidales</taxon>
        <taxon>Porphyromonadaceae</taxon>
        <taxon>Porphyromonas</taxon>
    </lineage>
</organism>
<evidence type="ECO:0000313" key="2">
    <source>
        <dbReference type="Proteomes" id="UP000030134"/>
    </source>
</evidence>
<evidence type="ECO:0000313" key="1">
    <source>
        <dbReference type="EMBL" id="KGN97345.1"/>
    </source>
</evidence>
<dbReference type="AlphaFoldDB" id="A0A0A2G4S4"/>
<protein>
    <submittedName>
        <fullName evidence="1">Uncharacterized protein</fullName>
    </submittedName>
</protein>
<dbReference type="Proteomes" id="UP000030134">
    <property type="component" value="Unassembled WGS sequence"/>
</dbReference>
<dbReference type="EMBL" id="JQZW01000013">
    <property type="protein sequence ID" value="KGN97345.1"/>
    <property type="molecule type" value="Genomic_DNA"/>
</dbReference>
<name>A0A0A2G4S4_9PORP</name>
<accession>A0A0A2G4S4</accession>
<sequence length="76" mass="8553">MGTTKHYSFLKCVAKVLFFLKIANSFCESTKCFLLITSASSLYYKKTHTASSALIYSTTTIKVISRLPLLLTTYDQ</sequence>